<dbReference type="EMBL" id="JNFA01000019">
    <property type="protein sequence ID" value="KGL41634.1"/>
    <property type="molecule type" value="Genomic_DNA"/>
</dbReference>
<feature type="chain" id="PRO_5001964117" evidence="2">
    <location>
        <begin position="34"/>
        <end position="259"/>
    </location>
</feature>
<feature type="compositionally biased region" description="Polar residues" evidence="1">
    <location>
        <begin position="209"/>
        <end position="219"/>
    </location>
</feature>
<keyword evidence="2" id="KW-0732">Signal</keyword>
<evidence type="ECO:0000256" key="2">
    <source>
        <dbReference type="SAM" id="SignalP"/>
    </source>
</evidence>
<feature type="region of interest" description="Disordered" evidence="1">
    <location>
        <begin position="177"/>
        <end position="223"/>
    </location>
</feature>
<dbReference type="AlphaFoldDB" id="A0A099W7C8"/>
<protein>
    <submittedName>
        <fullName evidence="3">Uncharacterized protein</fullName>
    </submittedName>
</protein>
<dbReference type="eggNOG" id="COG2433">
    <property type="taxonomic scope" value="Bacteria"/>
</dbReference>
<accession>A0A099W7C8</accession>
<proteinExistence type="predicted"/>
<dbReference type="GeneID" id="99869110"/>
<feature type="signal peptide" evidence="2">
    <location>
        <begin position="1"/>
        <end position="33"/>
    </location>
</feature>
<dbReference type="RefSeq" id="WP_206539130.1">
    <property type="nucleotide sequence ID" value="NZ_CBCSHQ010000005.1"/>
</dbReference>
<evidence type="ECO:0000313" key="3">
    <source>
        <dbReference type="EMBL" id="KGL41634.1"/>
    </source>
</evidence>
<comment type="caution">
    <text evidence="3">The sequence shown here is derived from an EMBL/GenBank/DDBJ whole genome shotgun (WGS) entry which is preliminary data.</text>
</comment>
<keyword evidence="4" id="KW-1185">Reference proteome</keyword>
<feature type="compositionally biased region" description="Basic and acidic residues" evidence="1">
    <location>
        <begin position="177"/>
        <end position="203"/>
    </location>
</feature>
<evidence type="ECO:0000256" key="1">
    <source>
        <dbReference type="SAM" id="MobiDB-lite"/>
    </source>
</evidence>
<dbReference type="STRING" id="1552123.EP57_07265"/>
<evidence type="ECO:0000313" key="4">
    <source>
        <dbReference type="Proteomes" id="UP000029844"/>
    </source>
</evidence>
<reference evidence="3 4" key="1">
    <citation type="submission" date="2014-05" db="EMBL/GenBank/DDBJ databases">
        <title>Novel Listeriaceae from food processing environments.</title>
        <authorList>
            <person name="den Bakker H.C."/>
        </authorList>
    </citation>
    <scope>NUCLEOTIDE SEQUENCE [LARGE SCALE GENOMIC DNA]</scope>
    <source>
        <strain evidence="3 4">FSL A5-0281</strain>
    </source>
</reference>
<organism evidence="3 4">
    <name type="scientific">Listeria booriae</name>
    <dbReference type="NCBI Taxonomy" id="1552123"/>
    <lineage>
        <taxon>Bacteria</taxon>
        <taxon>Bacillati</taxon>
        <taxon>Bacillota</taxon>
        <taxon>Bacilli</taxon>
        <taxon>Bacillales</taxon>
        <taxon>Listeriaceae</taxon>
        <taxon>Listeria</taxon>
    </lineage>
</organism>
<gene>
    <name evidence="3" type="ORF">EP57_07265</name>
</gene>
<sequence>MKPAQTVLKKGNLLLIILMLFISMTSFHQQAQAAEPLTVGVLAGSDVEGNNVNIHVQTNLPNKMKFFATITGPNGYNEEIKLKVKKDGKLKKTIGELDKGTYEIKFQSYQPKKQTDSMRKIIGKKGGNLEGDLVNKKKVIKFTETINITTPSEKELQKAAAEKQAHIDAENAEKERIAKEEQAAKEKEAAEQKANEEKEREQQEAQDSAPAQEQGQIKGSYSGIYHVPGSTYYDRTTNVKEWFNTVAEAEAAGYRAPKR</sequence>
<name>A0A099W7C8_9LIST</name>
<dbReference type="Proteomes" id="UP000029844">
    <property type="component" value="Unassembled WGS sequence"/>
</dbReference>